<dbReference type="Pfam" id="PF06574">
    <property type="entry name" value="FAD_syn"/>
    <property type="match status" value="1"/>
</dbReference>
<dbReference type="InterPro" id="IPR023468">
    <property type="entry name" value="Riboflavin_kinase"/>
</dbReference>
<dbReference type="InterPro" id="IPR023465">
    <property type="entry name" value="Riboflavin_kinase_dom_sf"/>
</dbReference>
<comment type="caution">
    <text evidence="17">The sequence shown here is derived from an EMBL/GenBank/DDBJ whole genome shotgun (WGS) entry which is preliminary data.</text>
</comment>
<proteinExistence type="inferred from homology"/>
<evidence type="ECO:0000256" key="10">
    <source>
        <dbReference type="ARBA" id="ARBA00022827"/>
    </source>
</evidence>
<protein>
    <recommendedName>
        <fullName evidence="15">Riboflavin biosynthesis protein</fullName>
    </recommendedName>
    <domain>
        <recommendedName>
            <fullName evidence="15">Riboflavin kinase</fullName>
            <ecNumber evidence="15">2.7.1.26</ecNumber>
        </recommendedName>
        <alternativeName>
            <fullName evidence="15">Flavokinase</fullName>
        </alternativeName>
    </domain>
    <domain>
        <recommendedName>
            <fullName evidence="15">FMN adenylyltransferase</fullName>
            <ecNumber evidence="15">2.7.7.2</ecNumber>
        </recommendedName>
        <alternativeName>
            <fullName evidence="15">FAD pyrophosphorylase</fullName>
        </alternativeName>
        <alternativeName>
            <fullName evidence="15">FAD synthase</fullName>
        </alternativeName>
    </domain>
</protein>
<organism evidence="17 18">
    <name type="scientific">Sphingobacterium arenae</name>
    <dbReference type="NCBI Taxonomy" id="1280598"/>
    <lineage>
        <taxon>Bacteria</taxon>
        <taxon>Pseudomonadati</taxon>
        <taxon>Bacteroidota</taxon>
        <taxon>Sphingobacteriia</taxon>
        <taxon>Sphingobacteriales</taxon>
        <taxon>Sphingobacteriaceae</taxon>
        <taxon>Sphingobacterium</taxon>
    </lineage>
</organism>
<dbReference type="EMBL" id="JACNYK010000002">
    <property type="protein sequence ID" value="MBD1425347.1"/>
    <property type="molecule type" value="Genomic_DNA"/>
</dbReference>
<dbReference type="GO" id="GO:0008531">
    <property type="term" value="F:riboflavin kinase activity"/>
    <property type="evidence" value="ECO:0007669"/>
    <property type="project" value="UniProtKB-EC"/>
</dbReference>
<keyword evidence="11 15" id="KW-0067">ATP-binding</keyword>
<dbReference type="InterPro" id="IPR015865">
    <property type="entry name" value="Riboflavin_kinase_bac/euk"/>
</dbReference>
<dbReference type="InterPro" id="IPR014729">
    <property type="entry name" value="Rossmann-like_a/b/a_fold"/>
</dbReference>
<feature type="domain" description="Riboflavin kinase" evidence="16">
    <location>
        <begin position="183"/>
        <end position="324"/>
    </location>
</feature>
<dbReference type="Gene3D" id="3.40.50.620">
    <property type="entry name" value="HUPs"/>
    <property type="match status" value="1"/>
</dbReference>
<evidence type="ECO:0000256" key="3">
    <source>
        <dbReference type="ARBA" id="ARBA00005201"/>
    </source>
</evidence>
<dbReference type="GO" id="GO:0003919">
    <property type="term" value="F:FMN adenylyltransferase activity"/>
    <property type="evidence" value="ECO:0007669"/>
    <property type="project" value="UniProtKB-EC"/>
</dbReference>
<comment type="catalytic activity">
    <reaction evidence="14 15">
        <text>FMN + ATP + H(+) = FAD + diphosphate</text>
        <dbReference type="Rhea" id="RHEA:17237"/>
        <dbReference type="ChEBI" id="CHEBI:15378"/>
        <dbReference type="ChEBI" id="CHEBI:30616"/>
        <dbReference type="ChEBI" id="CHEBI:33019"/>
        <dbReference type="ChEBI" id="CHEBI:57692"/>
        <dbReference type="ChEBI" id="CHEBI:58210"/>
        <dbReference type="EC" id="2.7.7.2"/>
    </reaction>
</comment>
<evidence type="ECO:0000256" key="6">
    <source>
        <dbReference type="ARBA" id="ARBA00022679"/>
    </source>
</evidence>
<dbReference type="NCBIfam" id="NF004160">
    <property type="entry name" value="PRK05627.1-3"/>
    <property type="match status" value="1"/>
</dbReference>
<evidence type="ECO:0000256" key="12">
    <source>
        <dbReference type="ARBA" id="ARBA00023268"/>
    </source>
</evidence>
<dbReference type="EC" id="2.7.7.2" evidence="15"/>
<dbReference type="PIRSF" id="PIRSF004491">
    <property type="entry name" value="FAD_Synth"/>
    <property type="match status" value="1"/>
</dbReference>
<reference evidence="17 18" key="1">
    <citation type="submission" date="2020-08" db="EMBL/GenBank/DDBJ databases">
        <title>Sphingobacterium sp. DN00404 isolated from aquaculture water.</title>
        <authorList>
            <person name="Zhang M."/>
        </authorList>
    </citation>
    <scope>NUCLEOTIDE SEQUENCE [LARGE SCALE GENOMIC DNA]</scope>
    <source>
        <strain evidence="17 18">KCTC 32294</strain>
    </source>
</reference>
<dbReference type="NCBIfam" id="NF004162">
    <property type="entry name" value="PRK05627.1-5"/>
    <property type="match status" value="1"/>
</dbReference>
<evidence type="ECO:0000256" key="4">
    <source>
        <dbReference type="ARBA" id="ARBA00022630"/>
    </source>
</evidence>
<evidence type="ECO:0000259" key="16">
    <source>
        <dbReference type="SMART" id="SM00904"/>
    </source>
</evidence>
<evidence type="ECO:0000256" key="13">
    <source>
        <dbReference type="ARBA" id="ARBA00047880"/>
    </source>
</evidence>
<comment type="pathway">
    <text evidence="2 15">Cofactor biosynthesis; FAD biosynthesis; FAD from FMN: step 1/1.</text>
</comment>
<evidence type="ECO:0000256" key="15">
    <source>
        <dbReference type="PIRNR" id="PIRNR004491"/>
    </source>
</evidence>
<gene>
    <name evidence="17" type="ORF">H8B17_07115</name>
</gene>
<evidence type="ECO:0000256" key="5">
    <source>
        <dbReference type="ARBA" id="ARBA00022643"/>
    </source>
</evidence>
<dbReference type="Gene3D" id="2.40.30.30">
    <property type="entry name" value="Riboflavin kinase-like"/>
    <property type="match status" value="1"/>
</dbReference>
<evidence type="ECO:0000256" key="14">
    <source>
        <dbReference type="ARBA" id="ARBA00049494"/>
    </source>
</evidence>
<dbReference type="EC" id="2.7.1.26" evidence="15"/>
<dbReference type="SUPFAM" id="SSF82114">
    <property type="entry name" value="Riboflavin kinase-like"/>
    <property type="match status" value="1"/>
</dbReference>
<keyword evidence="9 15" id="KW-0418">Kinase</keyword>
<evidence type="ECO:0000256" key="11">
    <source>
        <dbReference type="ARBA" id="ARBA00022840"/>
    </source>
</evidence>
<sequence>MKIYKSLDEFEPLSNAIVTIGTFDGVHIGHQKILSKLRECAAERDGETILLTFFPHPRLIINPNDDNLRLINDIEEKTHRLALSGIDHLIITPFTRDFSNQTAEEYISNVLVGRLGTKQIVIGYDHHFGKDRQGSIKDLKELAEIYDYTVEQIPEQDIEDVAVSSTKIRESLIKGDIETANKYLGYPFELTGTVVRGDQIGREIGFPTANLNVHETHKLIPAYGIYAVEVEIYSNLSTVHTGEYVAPQPDRIAKGMAYIGTRPTVDGMNRKIEINLLDFTDDIYSTTLRVKFLKFIRHDQWFDSLDAMRSQIKKDEKNIREYFGIAN</sequence>
<evidence type="ECO:0000256" key="8">
    <source>
        <dbReference type="ARBA" id="ARBA00022741"/>
    </source>
</evidence>
<keyword evidence="5 15" id="KW-0288">FMN</keyword>
<dbReference type="Proteomes" id="UP000606494">
    <property type="component" value="Unassembled WGS sequence"/>
</dbReference>
<dbReference type="Pfam" id="PF01687">
    <property type="entry name" value="Flavokinase"/>
    <property type="match status" value="1"/>
</dbReference>
<dbReference type="RefSeq" id="WP_190308519.1">
    <property type="nucleotide sequence ID" value="NZ_JACNYK010000002.1"/>
</dbReference>
<comment type="similarity">
    <text evidence="15">Belongs to the ribF family.</text>
</comment>
<dbReference type="PANTHER" id="PTHR22749:SF6">
    <property type="entry name" value="RIBOFLAVIN KINASE"/>
    <property type="match status" value="1"/>
</dbReference>
<dbReference type="PANTHER" id="PTHR22749">
    <property type="entry name" value="RIBOFLAVIN KINASE/FMN ADENYLYLTRANSFERASE"/>
    <property type="match status" value="1"/>
</dbReference>
<keyword evidence="8 15" id="KW-0547">Nucleotide-binding</keyword>
<evidence type="ECO:0000256" key="9">
    <source>
        <dbReference type="ARBA" id="ARBA00022777"/>
    </source>
</evidence>
<accession>A0ABR7Y218</accession>
<comment type="pathway">
    <text evidence="3 15">Cofactor biosynthesis; FMN biosynthesis; FMN from riboflavin (ATP route): step 1/1.</text>
</comment>
<dbReference type="CDD" id="cd02064">
    <property type="entry name" value="FAD_synthetase_N"/>
    <property type="match status" value="1"/>
</dbReference>
<evidence type="ECO:0000313" key="18">
    <source>
        <dbReference type="Proteomes" id="UP000606494"/>
    </source>
</evidence>
<name>A0ABR7Y218_9SPHI</name>
<comment type="catalytic activity">
    <reaction evidence="13 15">
        <text>riboflavin + ATP = FMN + ADP + H(+)</text>
        <dbReference type="Rhea" id="RHEA:14357"/>
        <dbReference type="ChEBI" id="CHEBI:15378"/>
        <dbReference type="ChEBI" id="CHEBI:30616"/>
        <dbReference type="ChEBI" id="CHEBI:57986"/>
        <dbReference type="ChEBI" id="CHEBI:58210"/>
        <dbReference type="ChEBI" id="CHEBI:456216"/>
        <dbReference type="EC" id="2.7.1.26"/>
    </reaction>
</comment>
<comment type="function">
    <text evidence="1">Catalyzes the phosphorylation of riboflavin to FMN followed by the adenylation of FMN to FAD.</text>
</comment>
<keyword evidence="12" id="KW-0511">Multifunctional enzyme</keyword>
<evidence type="ECO:0000313" key="17">
    <source>
        <dbReference type="EMBL" id="MBD1425347.1"/>
    </source>
</evidence>
<dbReference type="SMART" id="SM00904">
    <property type="entry name" value="Flavokinase"/>
    <property type="match status" value="1"/>
</dbReference>
<dbReference type="SUPFAM" id="SSF52374">
    <property type="entry name" value="Nucleotidylyl transferase"/>
    <property type="match status" value="1"/>
</dbReference>
<evidence type="ECO:0000256" key="7">
    <source>
        <dbReference type="ARBA" id="ARBA00022695"/>
    </source>
</evidence>
<dbReference type="NCBIfam" id="TIGR00083">
    <property type="entry name" value="ribF"/>
    <property type="match status" value="1"/>
</dbReference>
<keyword evidence="6 15" id="KW-0808">Transferase</keyword>
<keyword evidence="4 15" id="KW-0285">Flavoprotein</keyword>
<dbReference type="InterPro" id="IPR002606">
    <property type="entry name" value="Riboflavin_kinase_bac"/>
</dbReference>
<evidence type="ECO:0000256" key="1">
    <source>
        <dbReference type="ARBA" id="ARBA00002121"/>
    </source>
</evidence>
<keyword evidence="10 15" id="KW-0274">FAD</keyword>
<keyword evidence="7 15" id="KW-0548">Nucleotidyltransferase</keyword>
<keyword evidence="18" id="KW-1185">Reference proteome</keyword>
<dbReference type="InterPro" id="IPR015864">
    <property type="entry name" value="FAD_synthase"/>
</dbReference>
<evidence type="ECO:0000256" key="2">
    <source>
        <dbReference type="ARBA" id="ARBA00004726"/>
    </source>
</evidence>